<dbReference type="EMBL" id="CP013388">
    <property type="protein sequence ID" value="AOJ07346.1"/>
    <property type="molecule type" value="Genomic_DNA"/>
</dbReference>
<evidence type="ECO:0000313" key="4">
    <source>
        <dbReference type="Proteomes" id="UP000062519"/>
    </source>
</evidence>
<name>A0A1B4FUN8_9BURK</name>
<dbReference type="Proteomes" id="UP000067711">
    <property type="component" value="Chromosome 2"/>
</dbReference>
<keyword evidence="1" id="KW-0812">Transmembrane</keyword>
<dbReference type="Proteomes" id="UP000062519">
    <property type="component" value="Chromosome 2"/>
</dbReference>
<proteinExistence type="predicted"/>
<evidence type="ECO:0000313" key="5">
    <source>
        <dbReference type="Proteomes" id="UP000067711"/>
    </source>
</evidence>
<dbReference type="AlphaFoldDB" id="A0A1B4FUN8"/>
<accession>A0A1B4FUN8</accession>
<evidence type="ECO:0000313" key="2">
    <source>
        <dbReference type="EMBL" id="AOJ05791.1"/>
    </source>
</evidence>
<evidence type="ECO:0000256" key="1">
    <source>
        <dbReference type="SAM" id="Phobius"/>
    </source>
</evidence>
<gene>
    <name evidence="2" type="ORF">WS70_24125</name>
    <name evidence="3" type="ORF">WS71_08525</name>
</gene>
<sequence>MGFYHLFTFFHNNQTGCVPFRAHLTCRYQNVENFQNLQNLELFFACAWLAAAVLCWMTVAQARKERA</sequence>
<keyword evidence="1" id="KW-0472">Membrane</keyword>
<feature type="transmembrane region" description="Helical" evidence="1">
    <location>
        <begin position="42"/>
        <end position="60"/>
    </location>
</feature>
<accession>A0A1B4FQ45</accession>
<keyword evidence="1" id="KW-1133">Transmembrane helix</keyword>
<keyword evidence="4" id="KW-1185">Reference proteome</keyword>
<reference evidence="4 5" key="1">
    <citation type="submission" date="2015-12" db="EMBL/GenBank/DDBJ databases">
        <title>Diversity of Burkholderia near neighbor genomes.</title>
        <authorList>
            <person name="Sahl J."/>
            <person name="Wagner D."/>
            <person name="Keim P."/>
        </authorList>
    </citation>
    <scope>NUCLEOTIDE SEQUENCE [LARGE SCALE GENOMIC DNA]</scope>
    <source>
        <strain evidence="2 4">BDU6</strain>
        <strain evidence="3 5">BDU8</strain>
    </source>
</reference>
<protein>
    <submittedName>
        <fullName evidence="3">Uncharacterized protein</fullName>
    </submittedName>
</protein>
<dbReference type="EMBL" id="CP013387">
    <property type="protein sequence ID" value="AOJ05791.1"/>
    <property type="molecule type" value="Genomic_DNA"/>
</dbReference>
<dbReference type="KEGG" id="buu:WS70_24125"/>
<organism evidence="3 5">
    <name type="scientific">Burkholderia mayonis</name>
    <dbReference type="NCBI Taxonomy" id="1385591"/>
    <lineage>
        <taxon>Bacteria</taxon>
        <taxon>Pseudomonadati</taxon>
        <taxon>Pseudomonadota</taxon>
        <taxon>Betaproteobacteria</taxon>
        <taxon>Burkholderiales</taxon>
        <taxon>Burkholderiaceae</taxon>
        <taxon>Burkholderia</taxon>
        <taxon>pseudomallei group</taxon>
    </lineage>
</organism>
<evidence type="ECO:0000313" key="3">
    <source>
        <dbReference type="EMBL" id="AOJ07346.1"/>
    </source>
</evidence>